<reference evidence="1 2" key="1">
    <citation type="submission" date="2019-08" db="EMBL/GenBank/DDBJ databases">
        <title>Complete genome sequence of Terriglobus albidus strain ORNL.</title>
        <authorList>
            <person name="Podar M."/>
        </authorList>
    </citation>
    <scope>NUCLEOTIDE SEQUENCE [LARGE SCALE GENOMIC DNA]</scope>
    <source>
        <strain evidence="1 2">ORNL</strain>
    </source>
</reference>
<dbReference type="EMBL" id="CP042806">
    <property type="protein sequence ID" value="QEE27720.1"/>
    <property type="molecule type" value="Genomic_DNA"/>
</dbReference>
<dbReference type="AlphaFoldDB" id="A0A5B9EAN5"/>
<dbReference type="KEGG" id="talb:FTW19_06755"/>
<dbReference type="Pfam" id="PF01904">
    <property type="entry name" value="DUF72"/>
    <property type="match status" value="1"/>
</dbReference>
<evidence type="ECO:0000313" key="2">
    <source>
        <dbReference type="Proteomes" id="UP000321820"/>
    </source>
</evidence>
<evidence type="ECO:0000313" key="1">
    <source>
        <dbReference type="EMBL" id="QEE27720.1"/>
    </source>
</evidence>
<dbReference type="OrthoDB" id="9780310at2"/>
<dbReference type="Gene3D" id="3.20.20.410">
    <property type="entry name" value="Protein of unknown function UPF0759"/>
    <property type="match status" value="1"/>
</dbReference>
<name>A0A5B9EAN5_9BACT</name>
<gene>
    <name evidence="1" type="ORF">FTW19_06755</name>
</gene>
<dbReference type="InterPro" id="IPR002763">
    <property type="entry name" value="DUF72"/>
</dbReference>
<protein>
    <submittedName>
        <fullName evidence="1">DUF72 domain-containing protein</fullName>
    </submittedName>
</protein>
<proteinExistence type="predicted"/>
<dbReference type="PANTHER" id="PTHR30348">
    <property type="entry name" value="UNCHARACTERIZED PROTEIN YECE"/>
    <property type="match status" value="1"/>
</dbReference>
<dbReference type="PANTHER" id="PTHR30348:SF4">
    <property type="entry name" value="DUF72 DOMAIN-CONTAINING PROTEIN"/>
    <property type="match status" value="1"/>
</dbReference>
<dbReference type="SUPFAM" id="SSF117396">
    <property type="entry name" value="TM1631-like"/>
    <property type="match status" value="1"/>
</dbReference>
<dbReference type="Proteomes" id="UP000321820">
    <property type="component" value="Chromosome"/>
</dbReference>
<dbReference type="InterPro" id="IPR036520">
    <property type="entry name" value="UPF0759_sf"/>
</dbReference>
<accession>A0A5B9EAN5</accession>
<sequence length="250" mass="28245">MRALSELPIFPHTLYTGSSGWAYPTWKPGFYPAKTPAKQFLPYYGTRCNSVEVNYTFRALPTNAMVSGWVAAVPENFRFSFKAPQTITHIKRLRDCSSMVDAFTGSLAHAYAAKKLGVLLFQLPPNFKADLDRLNAFLDLPTLRDYRVAFEFRHESWFADATYDALRSHNAALCVAESEDLVTPEVHTAADFTFFRLRNPAHFTADDLPRYKTHFAELTQTRDVFAYFKHEDEPAGVLAAASLLEQAASQ</sequence>
<organism evidence="1 2">
    <name type="scientific">Terriglobus albidus</name>
    <dbReference type="NCBI Taxonomy" id="1592106"/>
    <lineage>
        <taxon>Bacteria</taxon>
        <taxon>Pseudomonadati</taxon>
        <taxon>Acidobacteriota</taxon>
        <taxon>Terriglobia</taxon>
        <taxon>Terriglobales</taxon>
        <taxon>Acidobacteriaceae</taxon>
        <taxon>Terriglobus</taxon>
    </lineage>
</organism>
<keyword evidence="2" id="KW-1185">Reference proteome</keyword>